<evidence type="ECO:0000313" key="2">
    <source>
        <dbReference type="Proteomes" id="UP001596044"/>
    </source>
</evidence>
<comment type="caution">
    <text evidence="1">The sequence shown here is derived from an EMBL/GenBank/DDBJ whole genome shotgun (WGS) entry which is preliminary data.</text>
</comment>
<proteinExistence type="predicted"/>
<evidence type="ECO:0000313" key="1">
    <source>
        <dbReference type="EMBL" id="MFC5446665.1"/>
    </source>
</evidence>
<name>A0ABW0JZU1_9BACL</name>
<dbReference type="Proteomes" id="UP001596044">
    <property type="component" value="Unassembled WGS sequence"/>
</dbReference>
<dbReference type="EMBL" id="JBHSMJ010000002">
    <property type="protein sequence ID" value="MFC5446665.1"/>
    <property type="molecule type" value="Genomic_DNA"/>
</dbReference>
<reference evidence="2" key="1">
    <citation type="journal article" date="2019" name="Int. J. Syst. Evol. Microbiol.">
        <title>The Global Catalogue of Microorganisms (GCM) 10K type strain sequencing project: providing services to taxonomists for standard genome sequencing and annotation.</title>
        <authorList>
            <consortium name="The Broad Institute Genomics Platform"/>
            <consortium name="The Broad Institute Genome Sequencing Center for Infectious Disease"/>
            <person name="Wu L."/>
            <person name="Ma J."/>
        </authorList>
    </citation>
    <scope>NUCLEOTIDE SEQUENCE [LARGE SCALE GENOMIC DNA]</scope>
    <source>
        <strain evidence="2">KACC 11904</strain>
    </source>
</reference>
<gene>
    <name evidence="1" type="ORF">ACFPOG_00165</name>
</gene>
<keyword evidence="2" id="KW-1185">Reference proteome</keyword>
<dbReference type="RefSeq" id="WP_377523306.1">
    <property type="nucleotide sequence ID" value="NZ_JAQFVF010000084.1"/>
</dbReference>
<protein>
    <submittedName>
        <fullName evidence="1">Uncharacterized protein</fullName>
    </submittedName>
</protein>
<sequence>MACHGNNLEGGVGAKLQKVGSKLSVDQIKNQIIMVAVVCLLESSKRMMLKKLPFG</sequence>
<accession>A0ABW0JZU1</accession>
<dbReference type="InterPro" id="IPR036909">
    <property type="entry name" value="Cyt_c-like_dom_sf"/>
</dbReference>
<organism evidence="1 2">
    <name type="scientific">Paenibacillus aestuarii</name>
    <dbReference type="NCBI Taxonomy" id="516965"/>
    <lineage>
        <taxon>Bacteria</taxon>
        <taxon>Bacillati</taxon>
        <taxon>Bacillota</taxon>
        <taxon>Bacilli</taxon>
        <taxon>Bacillales</taxon>
        <taxon>Paenibacillaceae</taxon>
        <taxon>Paenibacillus</taxon>
    </lineage>
</organism>
<dbReference type="Gene3D" id="1.10.760.10">
    <property type="entry name" value="Cytochrome c-like domain"/>
    <property type="match status" value="1"/>
</dbReference>